<dbReference type="GO" id="GO:0071555">
    <property type="term" value="P:cell wall organization"/>
    <property type="evidence" value="ECO:0007669"/>
    <property type="project" value="UniProtKB-KW"/>
</dbReference>
<dbReference type="SUPFAM" id="SSF55729">
    <property type="entry name" value="Acyl-CoA N-acyltransferases (Nat)"/>
    <property type="match status" value="2"/>
</dbReference>
<dbReference type="GO" id="GO:0009252">
    <property type="term" value="P:peptidoglycan biosynthetic process"/>
    <property type="evidence" value="ECO:0007669"/>
    <property type="project" value="UniProtKB-KW"/>
</dbReference>
<dbReference type="GO" id="GO:0008360">
    <property type="term" value="P:regulation of cell shape"/>
    <property type="evidence" value="ECO:0007669"/>
    <property type="project" value="UniProtKB-KW"/>
</dbReference>
<name>A0A0G2AE39_9BACT</name>
<keyword evidence="5" id="KW-0012">Acyltransferase</keyword>
<comment type="caution">
    <text evidence="7">The sequence shown here is derived from an EMBL/GenBank/DDBJ whole genome shotgun (WGS) entry which is preliminary data.</text>
</comment>
<comment type="similarity">
    <text evidence="1">Belongs to the FemABX family.</text>
</comment>
<dbReference type="GO" id="GO:0016755">
    <property type="term" value="F:aminoacyltransferase activity"/>
    <property type="evidence" value="ECO:0007669"/>
    <property type="project" value="InterPro"/>
</dbReference>
<dbReference type="PANTHER" id="PTHR36174">
    <property type="entry name" value="LIPID II:GLYCINE GLYCYLTRANSFERASE"/>
    <property type="match status" value="1"/>
</dbReference>
<dbReference type="InterPro" id="IPR016181">
    <property type="entry name" value="Acyl_CoA_acyltransferase"/>
</dbReference>
<evidence type="ECO:0000256" key="5">
    <source>
        <dbReference type="ARBA" id="ARBA00023315"/>
    </source>
</evidence>
<dbReference type="PROSITE" id="PS51191">
    <property type="entry name" value="FEMABX"/>
    <property type="match status" value="1"/>
</dbReference>
<evidence type="ECO:0000256" key="1">
    <source>
        <dbReference type="ARBA" id="ARBA00009943"/>
    </source>
</evidence>
<keyword evidence="3" id="KW-0133">Cell shape</keyword>
<dbReference type="AlphaFoldDB" id="A0A0G2AE39"/>
<keyword evidence="4" id="KW-0573">Peptidoglycan synthesis</keyword>
<dbReference type="Gene3D" id="3.40.630.30">
    <property type="match status" value="1"/>
</dbReference>
<proteinExistence type="inferred from homology"/>
<gene>
    <name evidence="7" type="ORF">UY72_C0005G0015</name>
</gene>
<dbReference type="Proteomes" id="UP000034846">
    <property type="component" value="Unassembled WGS sequence"/>
</dbReference>
<sequence length="311" mass="35228">MDQQSWNLLVQAYAPPFGAFLQSWEWGEFQRSLGREVIRVQQETDGKVMLAQAIRLPLPFGQSYWFVPKGPLGDLEPQIMRAVLRERLKGAAFIRTEGSVVLPGSVKSKDMHPSTTLVLDMHKGCDGLLMEMHMKTRYNIRLGEKKGVTIRRAGLDEFETFVDIVKETTERNDFSAHPSSYYKKMLEMLTGECNAFLVFAEAEGQVLATNIMIDFLDTRTYLHGASRGVLRNLKAADLLQFTMINESCLTGRKYYDFWGIAPPDADDNHPWSGITRFKSGFGGHVVQMPGTFDLPTNPLVYGAYRLSKMLR</sequence>
<keyword evidence="2" id="KW-0808">Transferase</keyword>
<dbReference type="InterPro" id="IPR050644">
    <property type="entry name" value="PG_Glycine_Bridge_Synth"/>
</dbReference>
<dbReference type="InterPro" id="IPR003447">
    <property type="entry name" value="FEMABX"/>
</dbReference>
<protein>
    <submittedName>
        <fullName evidence="7">Pentaglycine interpeptide bridge formation protein</fullName>
    </submittedName>
</protein>
<evidence type="ECO:0000256" key="2">
    <source>
        <dbReference type="ARBA" id="ARBA00022679"/>
    </source>
</evidence>
<reference evidence="7 8" key="1">
    <citation type="journal article" date="2015" name="Nature">
        <title>rRNA introns, odd ribosomes, and small enigmatic genomes across a large radiation of phyla.</title>
        <authorList>
            <person name="Brown C.T."/>
            <person name="Hug L.A."/>
            <person name="Thomas B.C."/>
            <person name="Sharon I."/>
            <person name="Castelle C.J."/>
            <person name="Singh A."/>
            <person name="Wilkins M.J."/>
            <person name="Williams K.H."/>
            <person name="Banfield J.F."/>
        </authorList>
    </citation>
    <scope>NUCLEOTIDE SEQUENCE [LARGE SCALE GENOMIC DNA]</scope>
</reference>
<accession>A0A0G2AE39</accession>
<evidence type="ECO:0000256" key="6">
    <source>
        <dbReference type="ARBA" id="ARBA00023316"/>
    </source>
</evidence>
<evidence type="ECO:0000313" key="7">
    <source>
        <dbReference type="EMBL" id="KKW30699.1"/>
    </source>
</evidence>
<organism evidence="7 8">
    <name type="scientific">Candidatus Uhrbacteria bacterium GW2011_GWD2_52_7</name>
    <dbReference type="NCBI Taxonomy" id="1618989"/>
    <lineage>
        <taxon>Bacteria</taxon>
        <taxon>Candidatus Uhriibacteriota</taxon>
    </lineage>
</organism>
<keyword evidence="6" id="KW-0961">Cell wall biogenesis/degradation</keyword>
<evidence type="ECO:0000256" key="4">
    <source>
        <dbReference type="ARBA" id="ARBA00022984"/>
    </source>
</evidence>
<evidence type="ECO:0000256" key="3">
    <source>
        <dbReference type="ARBA" id="ARBA00022960"/>
    </source>
</evidence>
<evidence type="ECO:0000313" key="8">
    <source>
        <dbReference type="Proteomes" id="UP000034846"/>
    </source>
</evidence>
<dbReference type="Pfam" id="PF02388">
    <property type="entry name" value="FemAB"/>
    <property type="match status" value="2"/>
</dbReference>
<dbReference type="PANTHER" id="PTHR36174:SF1">
    <property type="entry name" value="LIPID II:GLYCINE GLYCYLTRANSFERASE"/>
    <property type="match status" value="1"/>
</dbReference>
<dbReference type="EMBL" id="LCRD01000005">
    <property type="protein sequence ID" value="KKW30699.1"/>
    <property type="molecule type" value="Genomic_DNA"/>
</dbReference>